<feature type="transmembrane region" description="Helical" evidence="1">
    <location>
        <begin position="30"/>
        <end position="48"/>
    </location>
</feature>
<keyword evidence="1" id="KW-0472">Membrane</keyword>
<keyword evidence="3" id="KW-1185">Reference proteome</keyword>
<protein>
    <submittedName>
        <fullName evidence="2">Uncharacterized protein</fullName>
    </submittedName>
</protein>
<dbReference type="AlphaFoldDB" id="A0A397U761"/>
<keyword evidence="1" id="KW-0812">Transmembrane</keyword>
<comment type="caution">
    <text evidence="2">The sequence shown here is derived from an EMBL/GenBank/DDBJ whole genome shotgun (WGS) entry which is preliminary data.</text>
</comment>
<keyword evidence="1" id="KW-1133">Transmembrane helix</keyword>
<evidence type="ECO:0000313" key="2">
    <source>
        <dbReference type="EMBL" id="RIB06070.1"/>
    </source>
</evidence>
<proteinExistence type="predicted"/>
<evidence type="ECO:0000256" key="1">
    <source>
        <dbReference type="SAM" id="Phobius"/>
    </source>
</evidence>
<dbReference type="Proteomes" id="UP000266673">
    <property type="component" value="Unassembled WGS sequence"/>
</dbReference>
<dbReference type="EMBL" id="QKWP01001873">
    <property type="protein sequence ID" value="RIB06070.1"/>
    <property type="molecule type" value="Genomic_DNA"/>
</dbReference>
<sequence>MHGARNLFCLYIMRYFTVKSYFKKLYARRYISLYVLYVTYIRYTYILSLSKNNMHA</sequence>
<name>A0A397U761_9GLOM</name>
<accession>A0A397U761</accession>
<organism evidence="2 3">
    <name type="scientific">Gigaspora rosea</name>
    <dbReference type="NCBI Taxonomy" id="44941"/>
    <lineage>
        <taxon>Eukaryota</taxon>
        <taxon>Fungi</taxon>
        <taxon>Fungi incertae sedis</taxon>
        <taxon>Mucoromycota</taxon>
        <taxon>Glomeromycotina</taxon>
        <taxon>Glomeromycetes</taxon>
        <taxon>Diversisporales</taxon>
        <taxon>Gigasporaceae</taxon>
        <taxon>Gigaspora</taxon>
    </lineage>
</organism>
<gene>
    <name evidence="2" type="ORF">C2G38_2116946</name>
</gene>
<reference evidence="2 3" key="1">
    <citation type="submission" date="2018-06" db="EMBL/GenBank/DDBJ databases">
        <title>Comparative genomics reveals the genomic features of Rhizophagus irregularis, R. cerebriforme, R. diaphanum and Gigaspora rosea, and their symbiotic lifestyle signature.</title>
        <authorList>
            <person name="Morin E."/>
            <person name="San Clemente H."/>
            <person name="Chen E.C.H."/>
            <person name="De La Providencia I."/>
            <person name="Hainaut M."/>
            <person name="Kuo A."/>
            <person name="Kohler A."/>
            <person name="Murat C."/>
            <person name="Tang N."/>
            <person name="Roy S."/>
            <person name="Loubradou J."/>
            <person name="Henrissat B."/>
            <person name="Grigoriev I.V."/>
            <person name="Corradi N."/>
            <person name="Roux C."/>
            <person name="Martin F.M."/>
        </authorList>
    </citation>
    <scope>NUCLEOTIDE SEQUENCE [LARGE SCALE GENOMIC DNA]</scope>
    <source>
        <strain evidence="2 3">DAOM 194757</strain>
    </source>
</reference>
<evidence type="ECO:0000313" key="3">
    <source>
        <dbReference type="Proteomes" id="UP000266673"/>
    </source>
</evidence>